<organism evidence="12 13">
    <name type="scientific">Ampelomyces quisqualis</name>
    <name type="common">Powdery mildew agent</name>
    <dbReference type="NCBI Taxonomy" id="50730"/>
    <lineage>
        <taxon>Eukaryota</taxon>
        <taxon>Fungi</taxon>
        <taxon>Dikarya</taxon>
        <taxon>Ascomycota</taxon>
        <taxon>Pezizomycotina</taxon>
        <taxon>Dothideomycetes</taxon>
        <taxon>Pleosporomycetidae</taxon>
        <taxon>Pleosporales</taxon>
        <taxon>Pleosporineae</taxon>
        <taxon>Phaeosphaeriaceae</taxon>
        <taxon>Ampelomyces</taxon>
    </lineage>
</organism>
<keyword evidence="13" id="KW-1185">Reference proteome</keyword>
<dbReference type="GO" id="GO:0003723">
    <property type="term" value="F:RNA binding"/>
    <property type="evidence" value="ECO:0007669"/>
    <property type="project" value="UniProtKB-UniRule"/>
</dbReference>
<feature type="domain" description="RRM" evidence="11">
    <location>
        <begin position="612"/>
        <end position="693"/>
    </location>
</feature>
<dbReference type="AlphaFoldDB" id="A0A6A5QHR0"/>
<dbReference type="FunFam" id="3.30.70.330:FF:000247">
    <property type="entry name" value="Multiple RNA-binding domain-containing protein 1"/>
    <property type="match status" value="1"/>
</dbReference>
<protein>
    <recommendedName>
        <fullName evidence="3">Multiple RNA-binding domain-containing protein 1</fullName>
    </recommendedName>
</protein>
<dbReference type="InterPro" id="IPR000504">
    <property type="entry name" value="RRM_dom"/>
</dbReference>
<dbReference type="CDD" id="cd12320">
    <property type="entry name" value="RRM6_RBM19_RRM5_MRD1"/>
    <property type="match status" value="1"/>
</dbReference>
<keyword evidence="8" id="KW-0687">Ribonucleoprotein</keyword>
<evidence type="ECO:0000256" key="2">
    <source>
        <dbReference type="ARBA" id="ARBA00008033"/>
    </source>
</evidence>
<evidence type="ECO:0000256" key="6">
    <source>
        <dbReference type="ARBA" id="ARBA00022884"/>
    </source>
</evidence>
<feature type="compositionally biased region" description="Low complexity" evidence="10">
    <location>
        <begin position="259"/>
        <end position="281"/>
    </location>
</feature>
<comment type="similarity">
    <text evidence="2">Belongs to the RRM MRD1 family.</text>
</comment>
<accession>A0A6A5QHR0</accession>
<comment type="subcellular location">
    <subcellularLocation>
        <location evidence="1">Nucleus</location>
    </subcellularLocation>
</comment>
<dbReference type="PANTHER" id="PTHR24012">
    <property type="entry name" value="RNA BINDING PROTEIN"/>
    <property type="match status" value="1"/>
</dbReference>
<keyword evidence="6 9" id="KW-0694">RNA-binding</keyword>
<dbReference type="Gene3D" id="3.30.70.330">
    <property type="match status" value="5"/>
</dbReference>
<dbReference type="Proteomes" id="UP000800096">
    <property type="component" value="Unassembled WGS sequence"/>
</dbReference>
<evidence type="ECO:0000256" key="1">
    <source>
        <dbReference type="ARBA" id="ARBA00004123"/>
    </source>
</evidence>
<dbReference type="InterPro" id="IPR035979">
    <property type="entry name" value="RBD_domain_sf"/>
</dbReference>
<dbReference type="SUPFAM" id="SSF54928">
    <property type="entry name" value="RNA-binding domain, RBD"/>
    <property type="match status" value="4"/>
</dbReference>
<evidence type="ECO:0000313" key="13">
    <source>
        <dbReference type="Proteomes" id="UP000800096"/>
    </source>
</evidence>
<dbReference type="GO" id="GO:1990904">
    <property type="term" value="C:ribonucleoprotein complex"/>
    <property type="evidence" value="ECO:0007669"/>
    <property type="project" value="UniProtKB-KW"/>
</dbReference>
<keyword evidence="4" id="KW-0698">rRNA processing</keyword>
<sequence length="836" mass="92912">MSASIESSRIFVRGLPPKFTEDDVRKHFAKFPVTDVKFFPHRRIGYVGYKSPDDATKAVKYFNKTFIKLSKIHAEIARPIADKELPKSRRQQRLEKSAPRNDEYIAPLQENALKRKRDEAELAQDPKLKEFLQVYQPPSKTNIWTNGDHQTDNAVAIADKTSQVVEVPEDESDGDYQVITKKPKTVDEAAPAVNMSAVPAIFGHQPNVDAKTTEPVQHVDDMEGVEENTEAERGPVSDADWLRSRTNRVLDFVGDDEPAPATSQPQTQPASAPAPTLAQPSVPESAPEVDDVEQKEAPPEEVPTSAEIEKIRDTGRLYLRNLHFEVTEDELRQHFAKYGSLEEVHVPLKKSDGKGKGFAFVQFKEPDRAVEAYDDTDGTIFQGRLLHIISAKAKKDTGLNEYEISKLPLKKQKEIRRKQDSTRKTFNWNSLYLNTDTVMSTIASRMGISKAELLDPTSSDAAVKQAHAETHIIQETKLYFAQHGVDLEAFQRSSKGDLAILVKNVPQGVTADELRKLFEEHGTVTKFLMPPTGMTAIVEFSNIAQAKTAFMSLSYRKMKDSILYLEKAPRNLFKEGAVLDIPCAISSAKPAAKLSAADLLEDAPQAEASNTATLYVRNLNFSTTTERLTDAFKPLSGFRSAKVKTKVDPKRGLLSMGFGFVEFNSAETASAALRTMDGHDLEGHKLQIKASHKGADAAEERRKEDASKKAASTKIIIKNLPFEAGKKDVRALFTPYGQLRSVRVPKKFDASSRGFGFAEFTTKRDAVNAMNALKNTHLLGRRLVLAFAETESDDPEAELEKMQQKVGAQANKVALQRLTEGGRKKFNVVGTEDLDD</sequence>
<feature type="domain" description="RRM" evidence="11">
    <location>
        <begin position="498"/>
        <end position="570"/>
    </location>
</feature>
<proteinExistence type="inferred from homology"/>
<feature type="domain" description="RRM" evidence="11">
    <location>
        <begin position="713"/>
        <end position="790"/>
    </location>
</feature>
<dbReference type="GO" id="GO:0005634">
    <property type="term" value="C:nucleus"/>
    <property type="evidence" value="ECO:0007669"/>
    <property type="project" value="UniProtKB-SubCell"/>
</dbReference>
<dbReference type="SMART" id="SM00360">
    <property type="entry name" value="RRM"/>
    <property type="match status" value="5"/>
</dbReference>
<gene>
    <name evidence="12" type="ORF">BDU57DRAFT_454304</name>
</gene>
<evidence type="ECO:0000256" key="10">
    <source>
        <dbReference type="SAM" id="MobiDB-lite"/>
    </source>
</evidence>
<keyword evidence="7" id="KW-0539">Nucleus</keyword>
<name>A0A6A5QHR0_AMPQU</name>
<evidence type="ECO:0000256" key="3">
    <source>
        <dbReference type="ARBA" id="ARBA00013428"/>
    </source>
</evidence>
<feature type="domain" description="RRM" evidence="11">
    <location>
        <begin position="315"/>
        <end position="393"/>
    </location>
</feature>
<feature type="region of interest" description="Disordered" evidence="10">
    <location>
        <begin position="222"/>
        <end position="308"/>
    </location>
</feature>
<reference evidence="12" key="1">
    <citation type="journal article" date="2020" name="Stud. Mycol.">
        <title>101 Dothideomycetes genomes: a test case for predicting lifestyles and emergence of pathogens.</title>
        <authorList>
            <person name="Haridas S."/>
            <person name="Albert R."/>
            <person name="Binder M."/>
            <person name="Bloem J."/>
            <person name="Labutti K."/>
            <person name="Salamov A."/>
            <person name="Andreopoulos B."/>
            <person name="Baker S."/>
            <person name="Barry K."/>
            <person name="Bills G."/>
            <person name="Bluhm B."/>
            <person name="Cannon C."/>
            <person name="Castanera R."/>
            <person name="Culley D."/>
            <person name="Daum C."/>
            <person name="Ezra D."/>
            <person name="Gonzalez J."/>
            <person name="Henrissat B."/>
            <person name="Kuo A."/>
            <person name="Liang C."/>
            <person name="Lipzen A."/>
            <person name="Lutzoni F."/>
            <person name="Magnuson J."/>
            <person name="Mondo S."/>
            <person name="Nolan M."/>
            <person name="Ohm R."/>
            <person name="Pangilinan J."/>
            <person name="Park H.-J."/>
            <person name="Ramirez L."/>
            <person name="Alfaro M."/>
            <person name="Sun H."/>
            <person name="Tritt A."/>
            <person name="Yoshinaga Y."/>
            <person name="Zwiers L.-H."/>
            <person name="Turgeon B."/>
            <person name="Goodwin S."/>
            <person name="Spatafora J."/>
            <person name="Crous P."/>
            <person name="Grigoriev I."/>
        </authorList>
    </citation>
    <scope>NUCLEOTIDE SEQUENCE</scope>
    <source>
        <strain evidence="12">HMLAC05119</strain>
    </source>
</reference>
<dbReference type="GO" id="GO:0006364">
    <property type="term" value="P:rRNA processing"/>
    <property type="evidence" value="ECO:0007669"/>
    <property type="project" value="UniProtKB-KW"/>
</dbReference>
<evidence type="ECO:0000259" key="11">
    <source>
        <dbReference type="PROSITE" id="PS50102"/>
    </source>
</evidence>
<dbReference type="OrthoDB" id="439639at2759"/>
<evidence type="ECO:0000256" key="9">
    <source>
        <dbReference type="PROSITE-ProRule" id="PRU00176"/>
    </source>
</evidence>
<feature type="region of interest" description="Disordered" evidence="10">
    <location>
        <begin position="83"/>
        <end position="103"/>
    </location>
</feature>
<evidence type="ECO:0000256" key="4">
    <source>
        <dbReference type="ARBA" id="ARBA00022552"/>
    </source>
</evidence>
<evidence type="ECO:0000256" key="8">
    <source>
        <dbReference type="ARBA" id="ARBA00023274"/>
    </source>
</evidence>
<evidence type="ECO:0000256" key="5">
    <source>
        <dbReference type="ARBA" id="ARBA00022737"/>
    </source>
</evidence>
<keyword evidence="5" id="KW-0677">Repeat</keyword>
<evidence type="ECO:0000313" key="12">
    <source>
        <dbReference type="EMBL" id="KAF1914348.1"/>
    </source>
</evidence>
<dbReference type="EMBL" id="ML979137">
    <property type="protein sequence ID" value="KAF1914348.1"/>
    <property type="molecule type" value="Genomic_DNA"/>
</dbReference>
<evidence type="ECO:0000256" key="7">
    <source>
        <dbReference type="ARBA" id="ARBA00023242"/>
    </source>
</evidence>
<dbReference type="PROSITE" id="PS50102">
    <property type="entry name" value="RRM"/>
    <property type="match status" value="5"/>
</dbReference>
<feature type="compositionally biased region" description="Basic and acidic residues" evidence="10">
    <location>
        <begin position="230"/>
        <end position="243"/>
    </location>
</feature>
<feature type="domain" description="RRM" evidence="11">
    <location>
        <begin position="8"/>
        <end position="79"/>
    </location>
</feature>
<dbReference type="Pfam" id="PF00076">
    <property type="entry name" value="RRM_1"/>
    <property type="match status" value="5"/>
</dbReference>
<dbReference type="InterPro" id="IPR012677">
    <property type="entry name" value="Nucleotide-bd_a/b_plait_sf"/>
</dbReference>